<evidence type="ECO:0000256" key="1">
    <source>
        <dbReference type="SAM" id="MobiDB-lite"/>
    </source>
</evidence>
<protein>
    <submittedName>
        <fullName evidence="2">Uncharacterized protein</fullName>
    </submittedName>
</protein>
<dbReference type="Proteomes" id="UP000299084">
    <property type="component" value="Unassembled WGS sequence"/>
</dbReference>
<feature type="region of interest" description="Disordered" evidence="1">
    <location>
        <begin position="1"/>
        <end position="67"/>
    </location>
</feature>
<feature type="compositionally biased region" description="Basic and acidic residues" evidence="1">
    <location>
        <begin position="29"/>
        <end position="45"/>
    </location>
</feature>
<organism evidence="2 3">
    <name type="scientific">Camelus dromedarius</name>
    <name type="common">Dromedary</name>
    <name type="synonym">Arabian camel</name>
    <dbReference type="NCBI Taxonomy" id="9838"/>
    <lineage>
        <taxon>Eukaryota</taxon>
        <taxon>Metazoa</taxon>
        <taxon>Chordata</taxon>
        <taxon>Craniata</taxon>
        <taxon>Vertebrata</taxon>
        <taxon>Euteleostomi</taxon>
        <taxon>Mammalia</taxon>
        <taxon>Eutheria</taxon>
        <taxon>Laurasiatheria</taxon>
        <taxon>Artiodactyla</taxon>
        <taxon>Tylopoda</taxon>
        <taxon>Camelidae</taxon>
        <taxon>Camelus</taxon>
    </lineage>
</organism>
<sequence>MRARAECCTPEQAEEDEAGEETPGLRGDAAAHRETEARRLAHRGSEQLQVEEEARVNPGDLAGAPAVPAQEYGAQALAQEVVTGGTTADGAKASPAGEGPPRCPFQGGSTEATPACERPARAPGTGEADGQGFLGGRNCQRPLGPHRLPR</sequence>
<name>A0A5N4C1L1_CAMDR</name>
<dbReference type="EMBL" id="JWIN03000037">
    <property type="protein sequence ID" value="KAB1252749.1"/>
    <property type="molecule type" value="Genomic_DNA"/>
</dbReference>
<feature type="region of interest" description="Disordered" evidence="1">
    <location>
        <begin position="81"/>
        <end position="150"/>
    </location>
</feature>
<comment type="caution">
    <text evidence="2">The sequence shown here is derived from an EMBL/GenBank/DDBJ whole genome shotgun (WGS) entry which is preliminary data.</text>
</comment>
<proteinExistence type="predicted"/>
<evidence type="ECO:0000313" key="2">
    <source>
        <dbReference type="EMBL" id="KAB1252749.1"/>
    </source>
</evidence>
<keyword evidence="3" id="KW-1185">Reference proteome</keyword>
<gene>
    <name evidence="2" type="ORF">Cadr_000002526</name>
</gene>
<reference evidence="2 3" key="1">
    <citation type="journal article" date="2019" name="Mol. Ecol. Resour.">
        <title>Improving Illumina assemblies with Hi-C and long reads: an example with the North African dromedary.</title>
        <authorList>
            <person name="Elbers J.P."/>
            <person name="Rogers M.F."/>
            <person name="Perelman P.L."/>
            <person name="Proskuryakova A.A."/>
            <person name="Serdyukova N.A."/>
            <person name="Johnson W.E."/>
            <person name="Horin P."/>
            <person name="Corander J."/>
            <person name="Murphy D."/>
            <person name="Burger P.A."/>
        </authorList>
    </citation>
    <scope>NUCLEOTIDE SEQUENCE [LARGE SCALE GENOMIC DNA]</scope>
    <source>
        <strain evidence="2">Drom800</strain>
        <tissue evidence="2">Blood</tissue>
    </source>
</reference>
<dbReference type="AlphaFoldDB" id="A0A5N4C1L1"/>
<accession>A0A5N4C1L1</accession>
<evidence type="ECO:0000313" key="3">
    <source>
        <dbReference type="Proteomes" id="UP000299084"/>
    </source>
</evidence>